<evidence type="ECO:0000256" key="4">
    <source>
        <dbReference type="ARBA" id="ARBA00023136"/>
    </source>
</evidence>
<dbReference type="AlphaFoldDB" id="A0A316IHT4"/>
<dbReference type="SUPFAM" id="SSF74653">
    <property type="entry name" value="TolA/TonB C-terminal domain"/>
    <property type="match status" value="1"/>
</dbReference>
<keyword evidence="8" id="KW-1185">Reference proteome</keyword>
<sequence>MLRLRTTASLSLLALAVGVAGTQWLSGLTAGWAGPPRRVAAATAMAPLPHAAARASSMAPAHRHGPRPASPRPAPPRVVGAVDETVAAAATLPPAEPAAPPLVPLDTPAVPEPYAALRGHLDGRVVLHLAVDGAGRVAAAAVSRSSGDPVLDAHALDTVRGWRFAVPADRPQGLEGELPMRFSSDAALARAP</sequence>
<comment type="caution">
    <text evidence="7">The sequence shown here is derived from an EMBL/GenBank/DDBJ whole genome shotgun (WGS) entry which is preliminary data.</text>
</comment>
<dbReference type="Proteomes" id="UP000245812">
    <property type="component" value="Unassembled WGS sequence"/>
</dbReference>
<gene>
    <name evidence="7" type="ORF">C7456_102338</name>
</gene>
<keyword evidence="3" id="KW-1133">Transmembrane helix</keyword>
<name>A0A316IHT4_9GAMM</name>
<keyword evidence="2" id="KW-0812">Transmembrane</keyword>
<evidence type="ECO:0000313" key="8">
    <source>
        <dbReference type="Proteomes" id="UP000245812"/>
    </source>
</evidence>
<dbReference type="GO" id="GO:0016020">
    <property type="term" value="C:membrane"/>
    <property type="evidence" value="ECO:0007669"/>
    <property type="project" value="UniProtKB-SubCell"/>
</dbReference>
<dbReference type="InterPro" id="IPR006260">
    <property type="entry name" value="TonB/TolA_C"/>
</dbReference>
<comment type="subcellular location">
    <subcellularLocation>
        <location evidence="1">Membrane</location>
        <topology evidence="1">Single-pass membrane protein</topology>
    </subcellularLocation>
</comment>
<keyword evidence="4" id="KW-0472">Membrane</keyword>
<evidence type="ECO:0000259" key="6">
    <source>
        <dbReference type="PROSITE" id="PS52015"/>
    </source>
</evidence>
<evidence type="ECO:0000256" key="2">
    <source>
        <dbReference type="ARBA" id="ARBA00022692"/>
    </source>
</evidence>
<dbReference type="OrthoDB" id="5955134at2"/>
<evidence type="ECO:0000256" key="3">
    <source>
        <dbReference type="ARBA" id="ARBA00022989"/>
    </source>
</evidence>
<evidence type="ECO:0000256" key="5">
    <source>
        <dbReference type="SAM" id="MobiDB-lite"/>
    </source>
</evidence>
<accession>A0A316IHT4</accession>
<evidence type="ECO:0000313" key="7">
    <source>
        <dbReference type="EMBL" id="PWK92603.1"/>
    </source>
</evidence>
<evidence type="ECO:0000256" key="1">
    <source>
        <dbReference type="ARBA" id="ARBA00004167"/>
    </source>
</evidence>
<dbReference type="RefSeq" id="WP_109722425.1">
    <property type="nucleotide sequence ID" value="NZ_MSZV01000006.1"/>
</dbReference>
<organism evidence="7 8">
    <name type="scientific">Fulvimonas soli</name>
    <dbReference type="NCBI Taxonomy" id="155197"/>
    <lineage>
        <taxon>Bacteria</taxon>
        <taxon>Pseudomonadati</taxon>
        <taxon>Pseudomonadota</taxon>
        <taxon>Gammaproteobacteria</taxon>
        <taxon>Lysobacterales</taxon>
        <taxon>Rhodanobacteraceae</taxon>
        <taxon>Fulvimonas</taxon>
    </lineage>
</organism>
<dbReference type="InterPro" id="IPR037682">
    <property type="entry name" value="TonB_C"/>
</dbReference>
<dbReference type="PROSITE" id="PS52015">
    <property type="entry name" value="TONB_CTD"/>
    <property type="match status" value="1"/>
</dbReference>
<proteinExistence type="predicted"/>
<dbReference type="NCBIfam" id="TIGR01352">
    <property type="entry name" value="tonB_Cterm"/>
    <property type="match status" value="1"/>
</dbReference>
<reference evidence="7 8" key="1">
    <citation type="submission" date="2018-05" db="EMBL/GenBank/DDBJ databases">
        <title>Genomic Encyclopedia of Type Strains, Phase IV (KMG-IV): sequencing the most valuable type-strain genomes for metagenomic binning, comparative biology and taxonomic classification.</title>
        <authorList>
            <person name="Goeker M."/>
        </authorList>
    </citation>
    <scope>NUCLEOTIDE SEQUENCE [LARGE SCALE GENOMIC DNA]</scope>
    <source>
        <strain evidence="7 8">DSM 14263</strain>
    </source>
</reference>
<dbReference type="EMBL" id="QGHC01000002">
    <property type="protein sequence ID" value="PWK92603.1"/>
    <property type="molecule type" value="Genomic_DNA"/>
</dbReference>
<protein>
    <submittedName>
        <fullName evidence="7">Protein TonB</fullName>
    </submittedName>
</protein>
<dbReference type="GO" id="GO:0055085">
    <property type="term" value="P:transmembrane transport"/>
    <property type="evidence" value="ECO:0007669"/>
    <property type="project" value="InterPro"/>
</dbReference>
<feature type="domain" description="TonB C-terminal" evidence="6">
    <location>
        <begin position="97"/>
        <end position="191"/>
    </location>
</feature>
<dbReference type="Pfam" id="PF03544">
    <property type="entry name" value="TonB_C"/>
    <property type="match status" value="1"/>
</dbReference>
<feature type="region of interest" description="Disordered" evidence="5">
    <location>
        <begin position="51"/>
        <end position="75"/>
    </location>
</feature>
<dbReference type="Gene3D" id="3.30.1150.10">
    <property type="match status" value="1"/>
</dbReference>
<feature type="compositionally biased region" description="Low complexity" evidence="5">
    <location>
        <begin position="51"/>
        <end position="60"/>
    </location>
</feature>